<dbReference type="AlphaFoldDB" id="A0A086BF65"/>
<dbReference type="InterPro" id="IPR053144">
    <property type="entry name" value="Acetyltransferase_Butenolide"/>
</dbReference>
<dbReference type="RefSeq" id="WP_034684521.1">
    <property type="nucleotide sequence ID" value="NZ_CP023049.2"/>
</dbReference>
<dbReference type="OrthoDB" id="9789605at2"/>
<dbReference type="GO" id="GO:0016747">
    <property type="term" value="F:acyltransferase activity, transferring groups other than amino-acyl groups"/>
    <property type="evidence" value="ECO:0007669"/>
    <property type="project" value="InterPro"/>
</dbReference>
<dbReference type="PANTHER" id="PTHR43233:SF1">
    <property type="entry name" value="FAMILY N-ACETYLTRANSFERASE, PUTATIVE (AFU_ORTHOLOGUE AFUA_6G03350)-RELATED"/>
    <property type="match status" value="1"/>
</dbReference>
<dbReference type="PROSITE" id="PS51186">
    <property type="entry name" value="GNAT"/>
    <property type="match status" value="1"/>
</dbReference>
<dbReference type="Proteomes" id="UP000028709">
    <property type="component" value="Unassembled WGS sequence"/>
</dbReference>
<dbReference type="eggNOG" id="COG0456">
    <property type="taxonomic scope" value="Bacteria"/>
</dbReference>
<evidence type="ECO:0000313" key="3">
    <source>
        <dbReference type="Proteomes" id="UP000028709"/>
    </source>
</evidence>
<dbReference type="PANTHER" id="PTHR43233">
    <property type="entry name" value="FAMILY N-ACETYLTRANSFERASE, PUTATIVE (AFU_ORTHOLOGUE AFUA_6G03350)-RELATED"/>
    <property type="match status" value="1"/>
</dbReference>
<dbReference type="EMBL" id="JPRJ01000016">
    <property type="protein sequence ID" value="KFF27579.1"/>
    <property type="molecule type" value="Genomic_DNA"/>
</dbReference>
<proteinExistence type="predicted"/>
<dbReference type="SUPFAM" id="SSF55729">
    <property type="entry name" value="Acyl-CoA N-acyltransferases (Nat)"/>
    <property type="match status" value="1"/>
</dbReference>
<feature type="domain" description="N-acetyltransferase" evidence="1">
    <location>
        <begin position="2"/>
        <end position="135"/>
    </location>
</feature>
<accession>A0A086BF65</accession>
<sequence>MENFKVLTNNISIDDYRNMRKLCGLSEKTEAASKIGLGNTTFSISILDSTQLIGMGRIIGDNGTFAQIVDICVHPNYQGKGLEKTIMEHLMEYVNKLPKSCYVSLIADGNAKHLYEKFGFEVVEPQFVGMALKIE</sequence>
<comment type="caution">
    <text evidence="2">The sequence shown here is derived from an EMBL/GenBank/DDBJ whole genome shotgun (WGS) entry which is preliminary data.</text>
</comment>
<reference evidence="2 3" key="1">
    <citation type="submission" date="2014-07" db="EMBL/GenBank/DDBJ databases">
        <title>Genome of Chryseobacterium piperi CTM.</title>
        <authorList>
            <person name="Pipes S.E."/>
            <person name="Stropko S.J."/>
            <person name="Newman J.D."/>
        </authorList>
    </citation>
    <scope>NUCLEOTIDE SEQUENCE [LARGE SCALE GENOMIC DNA]</scope>
    <source>
        <strain evidence="2 3">CTM</strain>
    </source>
</reference>
<dbReference type="Gene3D" id="3.40.630.30">
    <property type="match status" value="1"/>
</dbReference>
<dbReference type="KEGG" id="cpip:CJF12_14325"/>
<protein>
    <recommendedName>
        <fullName evidence="1">N-acetyltransferase domain-containing protein</fullName>
    </recommendedName>
</protein>
<name>A0A086BF65_9FLAO</name>
<dbReference type="InterPro" id="IPR000182">
    <property type="entry name" value="GNAT_dom"/>
</dbReference>
<dbReference type="InterPro" id="IPR016181">
    <property type="entry name" value="Acyl_CoA_acyltransferase"/>
</dbReference>
<dbReference type="CDD" id="cd04301">
    <property type="entry name" value="NAT_SF"/>
    <property type="match status" value="1"/>
</dbReference>
<evidence type="ECO:0000259" key="1">
    <source>
        <dbReference type="PROSITE" id="PS51186"/>
    </source>
</evidence>
<dbReference type="Pfam" id="PF13673">
    <property type="entry name" value="Acetyltransf_10"/>
    <property type="match status" value="1"/>
</dbReference>
<organism evidence="2 3">
    <name type="scientific">Chryseobacterium piperi</name>
    <dbReference type="NCBI Taxonomy" id="558152"/>
    <lineage>
        <taxon>Bacteria</taxon>
        <taxon>Pseudomonadati</taxon>
        <taxon>Bacteroidota</taxon>
        <taxon>Flavobacteriia</taxon>
        <taxon>Flavobacteriales</taxon>
        <taxon>Weeksellaceae</taxon>
        <taxon>Chryseobacterium group</taxon>
        <taxon>Chryseobacterium</taxon>
    </lineage>
</organism>
<keyword evidence="3" id="KW-1185">Reference proteome</keyword>
<gene>
    <name evidence="2" type="ORF">IQ37_10175</name>
</gene>
<evidence type="ECO:0000313" key="2">
    <source>
        <dbReference type="EMBL" id="KFF27579.1"/>
    </source>
</evidence>
<dbReference type="STRING" id="558152.IQ37_10175"/>